<sequence length="105" mass="11119">MSWASQSSTSNWSLVGCVIICGQVLYFFVSCFSSCRKVGLTRCLGTVIALISTCSVIRQYAACGESGSVIISVVGRAAVVRLILGRSRTKTFGSDDIVEAVGEVE</sequence>
<keyword evidence="1" id="KW-0472">Membrane</keyword>
<reference evidence="2 3" key="1">
    <citation type="submission" date="2014-04" db="EMBL/GenBank/DDBJ databases">
        <authorList>
            <consortium name="DOE Joint Genome Institute"/>
            <person name="Kuo A."/>
            <person name="Gay G."/>
            <person name="Dore J."/>
            <person name="Kohler A."/>
            <person name="Nagy L.G."/>
            <person name="Floudas D."/>
            <person name="Copeland A."/>
            <person name="Barry K.W."/>
            <person name="Cichocki N."/>
            <person name="Veneault-Fourrey C."/>
            <person name="LaButti K."/>
            <person name="Lindquist E.A."/>
            <person name="Lipzen A."/>
            <person name="Lundell T."/>
            <person name="Morin E."/>
            <person name="Murat C."/>
            <person name="Sun H."/>
            <person name="Tunlid A."/>
            <person name="Henrissat B."/>
            <person name="Grigoriev I.V."/>
            <person name="Hibbett D.S."/>
            <person name="Martin F."/>
            <person name="Nordberg H.P."/>
            <person name="Cantor M.N."/>
            <person name="Hua S.X."/>
        </authorList>
    </citation>
    <scope>NUCLEOTIDE SEQUENCE [LARGE SCALE GENOMIC DNA]</scope>
    <source>
        <strain evidence="3">h7</strain>
    </source>
</reference>
<proteinExistence type="predicted"/>
<reference evidence="3" key="2">
    <citation type="submission" date="2015-01" db="EMBL/GenBank/DDBJ databases">
        <title>Evolutionary Origins and Diversification of the Mycorrhizal Mutualists.</title>
        <authorList>
            <consortium name="DOE Joint Genome Institute"/>
            <consortium name="Mycorrhizal Genomics Consortium"/>
            <person name="Kohler A."/>
            <person name="Kuo A."/>
            <person name="Nagy L.G."/>
            <person name="Floudas D."/>
            <person name="Copeland A."/>
            <person name="Barry K.W."/>
            <person name="Cichocki N."/>
            <person name="Veneault-Fourrey C."/>
            <person name="LaButti K."/>
            <person name="Lindquist E.A."/>
            <person name="Lipzen A."/>
            <person name="Lundell T."/>
            <person name="Morin E."/>
            <person name="Murat C."/>
            <person name="Riley R."/>
            <person name="Ohm R."/>
            <person name="Sun H."/>
            <person name="Tunlid A."/>
            <person name="Henrissat B."/>
            <person name="Grigoriev I.V."/>
            <person name="Hibbett D.S."/>
            <person name="Martin F."/>
        </authorList>
    </citation>
    <scope>NUCLEOTIDE SEQUENCE [LARGE SCALE GENOMIC DNA]</scope>
    <source>
        <strain evidence="3">h7</strain>
    </source>
</reference>
<organism evidence="2 3">
    <name type="scientific">Hebeloma cylindrosporum</name>
    <dbReference type="NCBI Taxonomy" id="76867"/>
    <lineage>
        <taxon>Eukaryota</taxon>
        <taxon>Fungi</taxon>
        <taxon>Dikarya</taxon>
        <taxon>Basidiomycota</taxon>
        <taxon>Agaricomycotina</taxon>
        <taxon>Agaricomycetes</taxon>
        <taxon>Agaricomycetidae</taxon>
        <taxon>Agaricales</taxon>
        <taxon>Agaricineae</taxon>
        <taxon>Hymenogastraceae</taxon>
        <taxon>Hebeloma</taxon>
    </lineage>
</organism>
<dbReference type="Proteomes" id="UP000053424">
    <property type="component" value="Unassembled WGS sequence"/>
</dbReference>
<dbReference type="HOGENOM" id="CLU_2236913_0_0_1"/>
<evidence type="ECO:0000313" key="3">
    <source>
        <dbReference type="Proteomes" id="UP000053424"/>
    </source>
</evidence>
<dbReference type="AlphaFoldDB" id="A0A0C3BQS5"/>
<accession>A0A0C3BQS5</accession>
<name>A0A0C3BQS5_HEBCY</name>
<keyword evidence="3" id="KW-1185">Reference proteome</keyword>
<feature type="transmembrane region" description="Helical" evidence="1">
    <location>
        <begin position="12"/>
        <end position="32"/>
    </location>
</feature>
<keyword evidence="1" id="KW-0812">Transmembrane</keyword>
<dbReference type="EMBL" id="KN831787">
    <property type="protein sequence ID" value="KIM39010.1"/>
    <property type="molecule type" value="Genomic_DNA"/>
</dbReference>
<gene>
    <name evidence="2" type="ORF">M413DRAFT_447368</name>
</gene>
<evidence type="ECO:0000256" key="1">
    <source>
        <dbReference type="SAM" id="Phobius"/>
    </source>
</evidence>
<keyword evidence="1" id="KW-1133">Transmembrane helix</keyword>
<protein>
    <submittedName>
        <fullName evidence="2">Uncharacterized protein</fullName>
    </submittedName>
</protein>
<evidence type="ECO:0000313" key="2">
    <source>
        <dbReference type="EMBL" id="KIM39010.1"/>
    </source>
</evidence>